<dbReference type="PROSITE" id="PS51384">
    <property type="entry name" value="FAD_FR"/>
    <property type="match status" value="1"/>
</dbReference>
<evidence type="ECO:0000256" key="4">
    <source>
        <dbReference type="SAM" id="Phobius"/>
    </source>
</evidence>
<dbReference type="GO" id="GO:0005829">
    <property type="term" value="C:cytosol"/>
    <property type="evidence" value="ECO:0007669"/>
    <property type="project" value="TreeGrafter"/>
</dbReference>
<evidence type="ECO:0000313" key="7">
    <source>
        <dbReference type="EMBL" id="TPW33370.1"/>
    </source>
</evidence>
<dbReference type="GO" id="GO:0004783">
    <property type="term" value="F:sulfite reductase (NADPH) activity"/>
    <property type="evidence" value="ECO:0007669"/>
    <property type="project" value="TreeGrafter"/>
</dbReference>
<dbReference type="InterPro" id="IPR029039">
    <property type="entry name" value="Flavoprotein-like_sf"/>
</dbReference>
<keyword evidence="4" id="KW-0472">Membrane</keyword>
<dbReference type="Pfam" id="PF00258">
    <property type="entry name" value="Flavodoxin_1"/>
    <property type="match status" value="1"/>
</dbReference>
<dbReference type="InterPro" id="IPR039261">
    <property type="entry name" value="FNR_nucleotide-bd"/>
</dbReference>
<dbReference type="PROSITE" id="PS50902">
    <property type="entry name" value="FLAVODOXIN_LIKE"/>
    <property type="match status" value="1"/>
</dbReference>
<keyword evidence="2" id="KW-0288">FMN</keyword>
<feature type="transmembrane region" description="Helical" evidence="4">
    <location>
        <begin position="118"/>
        <end position="141"/>
    </location>
</feature>
<dbReference type="Gene3D" id="2.40.30.10">
    <property type="entry name" value="Translation factors"/>
    <property type="match status" value="1"/>
</dbReference>
<dbReference type="Gene3D" id="3.40.50.360">
    <property type="match status" value="1"/>
</dbReference>
<dbReference type="PRINTS" id="PR00371">
    <property type="entry name" value="FPNCR"/>
</dbReference>
<dbReference type="PANTHER" id="PTHR19384:SF17">
    <property type="entry name" value="NADPH--CYTOCHROME P450 REDUCTASE"/>
    <property type="match status" value="1"/>
</dbReference>
<dbReference type="RefSeq" id="WP_141147308.1">
    <property type="nucleotide sequence ID" value="NZ_VHLG01000001.1"/>
</dbReference>
<proteinExistence type="predicted"/>
<evidence type="ECO:0000259" key="5">
    <source>
        <dbReference type="PROSITE" id="PS50902"/>
    </source>
</evidence>
<keyword evidence="1" id="KW-0285">Flavoprotein</keyword>
<dbReference type="InterPro" id="IPR001709">
    <property type="entry name" value="Flavoprot_Pyr_Nucl_cyt_Rdtase"/>
</dbReference>
<dbReference type="EMBL" id="VHLG01000001">
    <property type="protein sequence ID" value="TPW33370.1"/>
    <property type="molecule type" value="Genomic_DNA"/>
</dbReference>
<evidence type="ECO:0000256" key="3">
    <source>
        <dbReference type="ARBA" id="ARBA00023797"/>
    </source>
</evidence>
<accession>A0A506UJ80</accession>
<dbReference type="CDD" id="cd06201">
    <property type="entry name" value="SiR_like2"/>
    <property type="match status" value="1"/>
</dbReference>
<dbReference type="Pfam" id="PF03929">
    <property type="entry name" value="PepSY_TM"/>
    <property type="match status" value="1"/>
</dbReference>
<dbReference type="AlphaFoldDB" id="A0A506UJ80"/>
<dbReference type="Gene3D" id="3.40.50.80">
    <property type="entry name" value="Nucleotide-binding domain of ferredoxin-NADP reductase (FNR) module"/>
    <property type="match status" value="1"/>
</dbReference>
<dbReference type="Pfam" id="PF00175">
    <property type="entry name" value="NAD_binding_1"/>
    <property type="match status" value="1"/>
</dbReference>
<dbReference type="GO" id="GO:0010181">
    <property type="term" value="F:FMN binding"/>
    <property type="evidence" value="ECO:0007669"/>
    <property type="project" value="InterPro"/>
</dbReference>
<dbReference type="InterPro" id="IPR005625">
    <property type="entry name" value="PepSY-ass_TM"/>
</dbReference>
<dbReference type="SUPFAM" id="SSF63380">
    <property type="entry name" value="Riboflavin synthase domain-like"/>
    <property type="match status" value="1"/>
</dbReference>
<dbReference type="GO" id="GO:0050660">
    <property type="term" value="F:flavin adenine dinucleotide binding"/>
    <property type="evidence" value="ECO:0007669"/>
    <property type="project" value="TreeGrafter"/>
</dbReference>
<gene>
    <name evidence="7" type="ORF">FJU08_02075</name>
</gene>
<reference evidence="7 8" key="1">
    <citation type="submission" date="2019-06" db="EMBL/GenBank/DDBJ databases">
        <authorList>
            <person name="Li M."/>
        </authorList>
    </citation>
    <scope>NUCLEOTIDE SEQUENCE [LARGE SCALE GENOMIC DNA]</scope>
    <source>
        <strain evidence="7 8">BGMRC2036</strain>
    </source>
</reference>
<dbReference type="InterPro" id="IPR017938">
    <property type="entry name" value="Riboflavin_synthase-like_b-brl"/>
</dbReference>
<sequence length="731" mass="77581">MMRLLHRWPGLIAAALLVVIALSGAALSIFPALDSWKSPSAGKMSVATLAGNIAAAHPGLIEIDRTASGQITASYTEGGQYVSGVVDPATGSVIAAARPNGVVLWLTELHRSLFMGDWGSYIAAATALFLLTLCISGLFMMARRAGGWRYLFARPRGMGDGYLHTSIARFAVFGLAFSSVTALWMTLSTFGFIPNDAAFPAFPASVSGQTGIAPAAIVSLENTPVGDLQSLVFPRTGDPTDVFTLTTDDGMGYIDQGTGAMLSWADNGPWQQASSTILMLHTGQGASIVGLVLGLSALGVPLMGLTGIRLWLTGRKRQSGANAAHEADTIVLVGSEGGSTWGFAATLQNTLQAAGLKVHVAAMNAFAPQRWPKAERLILLAATYGDGDAPDTAKTFLEKLGSYTDEAKIPVALVGFGDRSFPHFCGYAARVHKALKIRNWPAFVAPHSVDRQSQQDFARWGRALATSLGMDFELNHQPEPPATSTLSVISRRDFGREVQAPASLIRLALPKRGLWQRMNGTGFAKFEAGDLIGVLPEGSDLPRFYSLASSSRDGFVEICVRRQNGGLCSGQLTALEPGETVQAFVRPNPAFRPGRGRAPVLLIGAGSGVAPLAGFVRTNRSLRPMHVYVGARHPQSDAFYAEEFAGWQRDGKLASLTEAYSRGAEPTYVQDALLKDGPRVAALIRDGGQVLVCGGRDMARGVAAALSEILRPHGLSLASLKKDGRYGEDIF</sequence>
<dbReference type="EC" id="1.6.2.4" evidence="3"/>
<keyword evidence="7" id="KW-0808">Transferase</keyword>
<evidence type="ECO:0000256" key="1">
    <source>
        <dbReference type="ARBA" id="ARBA00022630"/>
    </source>
</evidence>
<name>A0A506UJ80_9HYPH</name>
<feature type="transmembrane region" description="Helical" evidence="4">
    <location>
        <begin position="288"/>
        <end position="312"/>
    </location>
</feature>
<protein>
    <recommendedName>
        <fullName evidence="3">NADPH--hemoprotein reductase</fullName>
        <ecNumber evidence="3">1.6.2.4</ecNumber>
    </recommendedName>
</protein>
<evidence type="ECO:0000259" key="6">
    <source>
        <dbReference type="PROSITE" id="PS51384"/>
    </source>
</evidence>
<dbReference type="OrthoDB" id="9816402at2"/>
<keyword evidence="4" id="KW-1133">Transmembrane helix</keyword>
<organism evidence="7 8">
    <name type="scientific">Martelella alba</name>
    <dbReference type="NCBI Taxonomy" id="2590451"/>
    <lineage>
        <taxon>Bacteria</taxon>
        <taxon>Pseudomonadati</taxon>
        <taxon>Pseudomonadota</taxon>
        <taxon>Alphaproteobacteria</taxon>
        <taxon>Hyphomicrobiales</taxon>
        <taxon>Aurantimonadaceae</taxon>
        <taxon>Martelella</taxon>
    </lineage>
</organism>
<comment type="caution">
    <text evidence="7">The sequence shown here is derived from an EMBL/GenBank/DDBJ whole genome shotgun (WGS) entry which is preliminary data.</text>
</comment>
<dbReference type="SUPFAM" id="SSF52218">
    <property type="entry name" value="Flavoproteins"/>
    <property type="match status" value="1"/>
</dbReference>
<keyword evidence="4" id="KW-0812">Transmembrane</keyword>
<dbReference type="InterPro" id="IPR008254">
    <property type="entry name" value="Flavodoxin/NO_synth"/>
</dbReference>
<keyword evidence="8" id="KW-1185">Reference proteome</keyword>
<dbReference type="SUPFAM" id="SSF52343">
    <property type="entry name" value="Ferredoxin reductase-like, C-terminal NADP-linked domain"/>
    <property type="match status" value="1"/>
</dbReference>
<dbReference type="Proteomes" id="UP000318801">
    <property type="component" value="Unassembled WGS sequence"/>
</dbReference>
<feature type="domain" description="FAD-binding FR-type" evidence="6">
    <location>
        <begin position="481"/>
        <end position="594"/>
    </location>
</feature>
<feature type="transmembrane region" description="Helical" evidence="4">
    <location>
        <begin position="162"/>
        <end position="185"/>
    </location>
</feature>
<evidence type="ECO:0000313" key="8">
    <source>
        <dbReference type="Proteomes" id="UP000318801"/>
    </source>
</evidence>
<dbReference type="PANTHER" id="PTHR19384">
    <property type="entry name" value="NITRIC OXIDE SYNTHASE-RELATED"/>
    <property type="match status" value="1"/>
</dbReference>
<dbReference type="InterPro" id="IPR001433">
    <property type="entry name" value="OxRdtase_FAD/NAD-bd"/>
</dbReference>
<dbReference type="InterPro" id="IPR017927">
    <property type="entry name" value="FAD-bd_FR_type"/>
</dbReference>
<feature type="domain" description="Flavodoxin-like" evidence="5">
    <location>
        <begin position="329"/>
        <end position="465"/>
    </location>
</feature>
<dbReference type="GO" id="GO:0016740">
    <property type="term" value="F:transferase activity"/>
    <property type="evidence" value="ECO:0007669"/>
    <property type="project" value="UniProtKB-KW"/>
</dbReference>
<evidence type="ECO:0000256" key="2">
    <source>
        <dbReference type="ARBA" id="ARBA00022643"/>
    </source>
</evidence>